<dbReference type="PANTHER" id="PTHR45339:SF3">
    <property type="entry name" value="HISTIDINE KINASE"/>
    <property type="match status" value="1"/>
</dbReference>
<comment type="caution">
    <text evidence="8">The sequence shown here is derived from an EMBL/GenBank/DDBJ whole genome shotgun (WGS) entry which is preliminary data.</text>
</comment>
<proteinExistence type="predicted"/>
<dbReference type="PRINTS" id="PR00344">
    <property type="entry name" value="BCTRLSENSOR"/>
</dbReference>
<keyword evidence="3 4" id="KW-0597">Phosphoprotein</keyword>
<dbReference type="EC" id="2.7.13.3" evidence="2"/>
<dbReference type="OrthoDB" id="9801651at2"/>
<evidence type="ECO:0000259" key="7">
    <source>
        <dbReference type="PROSITE" id="PS50110"/>
    </source>
</evidence>
<evidence type="ECO:0000313" key="9">
    <source>
        <dbReference type="Proteomes" id="UP000291613"/>
    </source>
</evidence>
<dbReference type="SUPFAM" id="SSF47384">
    <property type="entry name" value="Homodimeric domain of signal transducing histidine kinase"/>
    <property type="match status" value="1"/>
</dbReference>
<protein>
    <recommendedName>
        <fullName evidence="2">histidine kinase</fullName>
        <ecNumber evidence="2">2.7.13.3</ecNumber>
    </recommendedName>
</protein>
<dbReference type="Gene3D" id="3.30.565.10">
    <property type="entry name" value="Histidine kinase-like ATPase, C-terminal domain"/>
    <property type="match status" value="1"/>
</dbReference>
<reference evidence="8 9" key="1">
    <citation type="submission" date="2019-02" db="EMBL/GenBank/DDBJ databases">
        <title>Hansschlegelia quercus sp. nov., a novel methylotrophic bacterium from buds of oak (Quercus robur L.).</title>
        <authorList>
            <person name="Agafonova N.V."/>
            <person name="Kaparullina E.N."/>
            <person name="Grouzdev D.S."/>
            <person name="Doronina N.V."/>
        </authorList>
    </citation>
    <scope>NUCLEOTIDE SEQUENCE [LARGE SCALE GENOMIC DNA]</scope>
    <source>
        <strain evidence="8 9">Dub</strain>
    </source>
</reference>
<dbReference type="InterPro" id="IPR001789">
    <property type="entry name" value="Sig_transdc_resp-reg_receiver"/>
</dbReference>
<dbReference type="InterPro" id="IPR005467">
    <property type="entry name" value="His_kinase_dom"/>
</dbReference>
<dbReference type="InterPro" id="IPR004358">
    <property type="entry name" value="Sig_transdc_His_kin-like_C"/>
</dbReference>
<dbReference type="EMBL" id="SIUB01000003">
    <property type="protein sequence ID" value="TBN53793.1"/>
    <property type="molecule type" value="Genomic_DNA"/>
</dbReference>
<dbReference type="GO" id="GO:0000155">
    <property type="term" value="F:phosphorelay sensor kinase activity"/>
    <property type="evidence" value="ECO:0007669"/>
    <property type="project" value="InterPro"/>
</dbReference>
<dbReference type="SMART" id="SM00448">
    <property type="entry name" value="REC"/>
    <property type="match status" value="1"/>
</dbReference>
<dbReference type="Gene3D" id="3.40.50.2300">
    <property type="match status" value="1"/>
</dbReference>
<feature type="domain" description="Response regulatory" evidence="7">
    <location>
        <begin position="253"/>
        <end position="370"/>
    </location>
</feature>
<sequence>MTSEPRLRDGSTLRRHDGAVRPLSASERKIEEAAHEIRTPLGGLLALADLLLAEDLTDAARGHAEAMKDAARHLFGVATTLLGGAETGAASLGMSRFLDRTVPPIAARAAVQSLSFQLLRGPGVPERVTADESWLRQIIDNLADNALRATRSGGIELAVDCIGEDANSALVRFAIRDTGPGLGDDPKALFARYAQGDEPGAAGIGLSLVARLAHRMSGRLEAANRPEGGAEVAAVVRLATQSEPVRHAGAQLKILIAEDNIVNQRVVATILNQFGHDYDIVGDGEAAVAAASTGAYDLVLMDAAMPHLDGLRATRRIRSMDTPAADVRIVGVTARAFAHEIADFIAAGADAVVTKPISIAELWRVIGADVRKAG</sequence>
<accession>A0A4Q9GHY3</accession>
<feature type="domain" description="Histidine kinase" evidence="6">
    <location>
        <begin position="32"/>
        <end position="240"/>
    </location>
</feature>
<dbReference type="Pfam" id="PF02518">
    <property type="entry name" value="HATPase_c"/>
    <property type="match status" value="1"/>
</dbReference>
<dbReference type="PROSITE" id="PS50110">
    <property type="entry name" value="RESPONSE_REGULATORY"/>
    <property type="match status" value="1"/>
</dbReference>
<dbReference type="PANTHER" id="PTHR45339">
    <property type="entry name" value="HYBRID SIGNAL TRANSDUCTION HISTIDINE KINASE J"/>
    <property type="match status" value="1"/>
</dbReference>
<dbReference type="Gene3D" id="1.10.287.130">
    <property type="match status" value="1"/>
</dbReference>
<dbReference type="InterPro" id="IPR036890">
    <property type="entry name" value="HATPase_C_sf"/>
</dbReference>
<dbReference type="CDD" id="cd17546">
    <property type="entry name" value="REC_hyHK_CKI1_RcsC-like"/>
    <property type="match status" value="1"/>
</dbReference>
<name>A0A4Q9GHY3_9HYPH</name>
<feature type="region of interest" description="Disordered" evidence="5">
    <location>
        <begin position="1"/>
        <end position="27"/>
    </location>
</feature>
<dbReference type="RefSeq" id="WP_131002938.1">
    <property type="nucleotide sequence ID" value="NZ_JBHSZR010000003.1"/>
</dbReference>
<dbReference type="SUPFAM" id="SSF52172">
    <property type="entry name" value="CheY-like"/>
    <property type="match status" value="1"/>
</dbReference>
<evidence type="ECO:0000256" key="2">
    <source>
        <dbReference type="ARBA" id="ARBA00012438"/>
    </source>
</evidence>
<dbReference type="PROSITE" id="PS50109">
    <property type="entry name" value="HIS_KIN"/>
    <property type="match status" value="1"/>
</dbReference>
<evidence type="ECO:0000256" key="1">
    <source>
        <dbReference type="ARBA" id="ARBA00000085"/>
    </source>
</evidence>
<dbReference type="Proteomes" id="UP000291613">
    <property type="component" value="Unassembled WGS sequence"/>
</dbReference>
<dbReference type="InterPro" id="IPR036097">
    <property type="entry name" value="HisK_dim/P_sf"/>
</dbReference>
<evidence type="ECO:0000256" key="3">
    <source>
        <dbReference type="ARBA" id="ARBA00022553"/>
    </source>
</evidence>
<organism evidence="8 9">
    <name type="scientific">Hansschlegelia quercus</name>
    <dbReference type="NCBI Taxonomy" id="2528245"/>
    <lineage>
        <taxon>Bacteria</taxon>
        <taxon>Pseudomonadati</taxon>
        <taxon>Pseudomonadota</taxon>
        <taxon>Alphaproteobacteria</taxon>
        <taxon>Hyphomicrobiales</taxon>
        <taxon>Methylopilaceae</taxon>
        <taxon>Hansschlegelia</taxon>
    </lineage>
</organism>
<dbReference type="AlphaFoldDB" id="A0A4Q9GHY3"/>
<comment type="catalytic activity">
    <reaction evidence="1">
        <text>ATP + protein L-histidine = ADP + protein N-phospho-L-histidine.</text>
        <dbReference type="EC" id="2.7.13.3"/>
    </reaction>
</comment>
<evidence type="ECO:0000259" key="6">
    <source>
        <dbReference type="PROSITE" id="PS50109"/>
    </source>
</evidence>
<evidence type="ECO:0000313" key="8">
    <source>
        <dbReference type="EMBL" id="TBN53793.1"/>
    </source>
</evidence>
<dbReference type="Pfam" id="PF00072">
    <property type="entry name" value="Response_reg"/>
    <property type="match status" value="1"/>
</dbReference>
<dbReference type="InterPro" id="IPR011006">
    <property type="entry name" value="CheY-like_superfamily"/>
</dbReference>
<dbReference type="SMART" id="SM00387">
    <property type="entry name" value="HATPase_c"/>
    <property type="match status" value="1"/>
</dbReference>
<dbReference type="SUPFAM" id="SSF55874">
    <property type="entry name" value="ATPase domain of HSP90 chaperone/DNA topoisomerase II/histidine kinase"/>
    <property type="match status" value="1"/>
</dbReference>
<keyword evidence="9" id="KW-1185">Reference proteome</keyword>
<dbReference type="InterPro" id="IPR003594">
    <property type="entry name" value="HATPase_dom"/>
</dbReference>
<gene>
    <name evidence="8" type="ORF">EYR15_08320</name>
</gene>
<feature type="modified residue" description="4-aspartylphosphate" evidence="4">
    <location>
        <position position="302"/>
    </location>
</feature>
<feature type="compositionally biased region" description="Basic and acidic residues" evidence="5">
    <location>
        <begin position="1"/>
        <end position="19"/>
    </location>
</feature>
<evidence type="ECO:0000256" key="5">
    <source>
        <dbReference type="SAM" id="MobiDB-lite"/>
    </source>
</evidence>
<evidence type="ECO:0000256" key="4">
    <source>
        <dbReference type="PROSITE-ProRule" id="PRU00169"/>
    </source>
</evidence>